<name>A0A414QZG5_9FIRM</name>
<protein>
    <submittedName>
        <fullName evidence="1">Uncharacterized protein</fullName>
    </submittedName>
</protein>
<evidence type="ECO:0000313" key="2">
    <source>
        <dbReference type="Proteomes" id="UP000283701"/>
    </source>
</evidence>
<accession>A0A414QZG5</accession>
<dbReference type="AlphaFoldDB" id="A0A414QZG5"/>
<dbReference type="SUPFAM" id="SSF56784">
    <property type="entry name" value="HAD-like"/>
    <property type="match status" value="1"/>
</dbReference>
<reference evidence="1 2" key="1">
    <citation type="submission" date="2018-08" db="EMBL/GenBank/DDBJ databases">
        <title>A genome reference for cultivated species of the human gut microbiota.</title>
        <authorList>
            <person name="Zou Y."/>
            <person name="Xue W."/>
            <person name="Luo G."/>
        </authorList>
    </citation>
    <scope>NUCLEOTIDE SEQUENCE [LARGE SCALE GENOMIC DNA]</scope>
    <source>
        <strain evidence="1 2">AM23-23AC</strain>
    </source>
</reference>
<evidence type="ECO:0000313" key="1">
    <source>
        <dbReference type="EMBL" id="RHF86168.1"/>
    </source>
</evidence>
<comment type="caution">
    <text evidence="1">The sequence shown here is derived from an EMBL/GenBank/DDBJ whole genome shotgun (WGS) entry which is preliminary data.</text>
</comment>
<dbReference type="InterPro" id="IPR036412">
    <property type="entry name" value="HAD-like_sf"/>
</dbReference>
<gene>
    <name evidence="1" type="ORF">DW654_04350</name>
</gene>
<dbReference type="Proteomes" id="UP000283701">
    <property type="component" value="Unassembled WGS sequence"/>
</dbReference>
<proteinExistence type="predicted"/>
<dbReference type="Pfam" id="PF18143">
    <property type="entry name" value="HAD_SAK_2"/>
    <property type="match status" value="1"/>
</dbReference>
<organism evidence="1 2">
    <name type="scientific">Roseburia inulinivorans</name>
    <dbReference type="NCBI Taxonomy" id="360807"/>
    <lineage>
        <taxon>Bacteria</taxon>
        <taxon>Bacillati</taxon>
        <taxon>Bacillota</taxon>
        <taxon>Clostridia</taxon>
        <taxon>Lachnospirales</taxon>
        <taxon>Lachnospiraceae</taxon>
        <taxon>Roseburia</taxon>
    </lineage>
</organism>
<sequence>MMKVIFLDIDGVLNSNFWNDTHQREISDGTLIDEEKVMLLGQLIRNTSAKVILHSGWKFWFDSEVKPLRREAERLISMLEKEGIKVNGVTPDHTTEEIRKSKKFSLVKASEILAWVSQYDNIEKWIVIDDLDLHNEEIRKHQILTDASIGLTVENICEAERLLL</sequence>
<dbReference type="EMBL" id="QRHP01000003">
    <property type="protein sequence ID" value="RHF86168.1"/>
    <property type="molecule type" value="Genomic_DNA"/>
</dbReference>